<dbReference type="InterPro" id="IPR036249">
    <property type="entry name" value="Thioredoxin-like_sf"/>
</dbReference>
<dbReference type="SUPFAM" id="SSF52833">
    <property type="entry name" value="Thioredoxin-like"/>
    <property type="match status" value="1"/>
</dbReference>
<proteinExistence type="inferred from homology"/>
<dbReference type="AlphaFoldDB" id="A0A2A3ER80"/>
<accession>A0A2A3ER80</accession>
<evidence type="ECO:0000256" key="4">
    <source>
        <dbReference type="ARBA" id="ARBA00023157"/>
    </source>
</evidence>
<dbReference type="GO" id="GO:0019430">
    <property type="term" value="P:removal of superoxide radicals"/>
    <property type="evidence" value="ECO:0007669"/>
    <property type="project" value="TreeGrafter"/>
</dbReference>
<evidence type="ECO:0000259" key="7">
    <source>
        <dbReference type="PROSITE" id="PS51352"/>
    </source>
</evidence>
<dbReference type="GO" id="GO:0005829">
    <property type="term" value="C:cytosol"/>
    <property type="evidence" value="ECO:0007669"/>
    <property type="project" value="TreeGrafter"/>
</dbReference>
<dbReference type="InterPro" id="IPR050217">
    <property type="entry name" value="Peroxiredoxin"/>
</dbReference>
<dbReference type="OrthoDB" id="185659at2759"/>
<dbReference type="CDD" id="cd03015">
    <property type="entry name" value="PRX_Typ2cys"/>
    <property type="match status" value="1"/>
</dbReference>
<evidence type="ECO:0000313" key="8">
    <source>
        <dbReference type="EMBL" id="PBC34014.1"/>
    </source>
</evidence>
<dbReference type="PROSITE" id="PS51352">
    <property type="entry name" value="THIOREDOXIN_2"/>
    <property type="match status" value="1"/>
</dbReference>
<evidence type="ECO:0000256" key="3">
    <source>
        <dbReference type="ARBA" id="ARBA00023002"/>
    </source>
</evidence>
<dbReference type="EC" id="1.11.1.24" evidence="2"/>
<keyword evidence="5" id="KW-0676">Redox-active center</keyword>
<dbReference type="Proteomes" id="UP000242457">
    <property type="component" value="Unassembled WGS sequence"/>
</dbReference>
<keyword evidence="3" id="KW-0560">Oxidoreductase</keyword>
<dbReference type="GO" id="GO:0008379">
    <property type="term" value="F:thioredoxin peroxidase activity"/>
    <property type="evidence" value="ECO:0007669"/>
    <property type="project" value="TreeGrafter"/>
</dbReference>
<dbReference type="STRING" id="94128.A0A2A3ER80"/>
<evidence type="ECO:0000256" key="6">
    <source>
        <dbReference type="ARBA" id="ARBA00049091"/>
    </source>
</evidence>
<name>A0A2A3ER80_APICC</name>
<evidence type="ECO:0000256" key="2">
    <source>
        <dbReference type="ARBA" id="ARBA00013017"/>
    </source>
</evidence>
<comment type="similarity">
    <text evidence="1">Belongs to the peroxiredoxin family. AhpC/Prx1 subfamily.</text>
</comment>
<sequence length="219" mass="24748">MTAVFDPILKSTIESPDICYEEQPEKLRVSGVQVIPGLMTVAPAWSGIAVVELKLREISLKQYQEKYLIMLFYPYDFTFICPTEMIQFSDRIEEFNKLGCDVVAISTDSMYAHLAWAITPRKQGGLGELNIPILSDKNHNISKLYGVLDAKEGISQKALFVIDKKQLIRYIMINEICTARSVDETLRIVEGCKFVDEFGATCPAGPRDKLNDEMNYFSA</sequence>
<comment type="catalytic activity">
    <reaction evidence="6">
        <text>a hydroperoxide + [thioredoxin]-dithiol = an alcohol + [thioredoxin]-disulfide + H2O</text>
        <dbReference type="Rhea" id="RHEA:62620"/>
        <dbReference type="Rhea" id="RHEA-COMP:10698"/>
        <dbReference type="Rhea" id="RHEA-COMP:10700"/>
        <dbReference type="ChEBI" id="CHEBI:15377"/>
        <dbReference type="ChEBI" id="CHEBI:29950"/>
        <dbReference type="ChEBI" id="CHEBI:30879"/>
        <dbReference type="ChEBI" id="CHEBI:35924"/>
        <dbReference type="ChEBI" id="CHEBI:50058"/>
        <dbReference type="EC" id="1.11.1.24"/>
    </reaction>
</comment>
<dbReference type="EMBL" id="KZ288193">
    <property type="protein sequence ID" value="PBC34014.1"/>
    <property type="molecule type" value="Genomic_DNA"/>
</dbReference>
<dbReference type="GO" id="GO:0042744">
    <property type="term" value="P:hydrogen peroxide catabolic process"/>
    <property type="evidence" value="ECO:0007669"/>
    <property type="project" value="TreeGrafter"/>
</dbReference>
<protein>
    <recommendedName>
        <fullName evidence="2">thioredoxin-dependent peroxiredoxin</fullName>
        <ecNumber evidence="2">1.11.1.24</ecNumber>
    </recommendedName>
</protein>
<dbReference type="PANTHER" id="PTHR10681">
    <property type="entry name" value="THIOREDOXIN PEROXIDASE"/>
    <property type="match status" value="1"/>
</dbReference>
<dbReference type="InterPro" id="IPR013766">
    <property type="entry name" value="Thioredoxin_domain"/>
</dbReference>
<keyword evidence="4" id="KW-1015">Disulfide bond</keyword>
<reference evidence="8 9" key="1">
    <citation type="submission" date="2014-07" db="EMBL/GenBank/DDBJ databases">
        <title>Genomic and transcriptomic analysis on Apis cerana provide comprehensive insights into honey bee biology.</title>
        <authorList>
            <person name="Diao Q."/>
            <person name="Sun L."/>
            <person name="Zheng H."/>
            <person name="Zheng H."/>
            <person name="Xu S."/>
            <person name="Wang S."/>
            <person name="Zeng Z."/>
            <person name="Hu F."/>
            <person name="Su S."/>
            <person name="Wu J."/>
        </authorList>
    </citation>
    <scope>NUCLEOTIDE SEQUENCE [LARGE SCALE GENOMIC DNA]</scope>
    <source>
        <tissue evidence="8">Pupae without intestine</tissue>
    </source>
</reference>
<dbReference type="Pfam" id="PF00578">
    <property type="entry name" value="AhpC-TSA"/>
    <property type="match status" value="1"/>
</dbReference>
<keyword evidence="9" id="KW-1185">Reference proteome</keyword>
<evidence type="ECO:0000256" key="1">
    <source>
        <dbReference type="ARBA" id="ARBA00009796"/>
    </source>
</evidence>
<gene>
    <name evidence="8" type="ORF">APICC_08992</name>
</gene>
<dbReference type="PANTHER" id="PTHR10681:SF163">
    <property type="entry name" value="AT16346P-RELATED"/>
    <property type="match status" value="1"/>
</dbReference>
<evidence type="ECO:0000313" key="9">
    <source>
        <dbReference type="Proteomes" id="UP000242457"/>
    </source>
</evidence>
<dbReference type="Gene3D" id="3.40.30.10">
    <property type="entry name" value="Glutaredoxin"/>
    <property type="match status" value="1"/>
</dbReference>
<organism evidence="8 9">
    <name type="scientific">Apis cerana cerana</name>
    <name type="common">Oriental honeybee</name>
    <dbReference type="NCBI Taxonomy" id="94128"/>
    <lineage>
        <taxon>Eukaryota</taxon>
        <taxon>Metazoa</taxon>
        <taxon>Ecdysozoa</taxon>
        <taxon>Arthropoda</taxon>
        <taxon>Hexapoda</taxon>
        <taxon>Insecta</taxon>
        <taxon>Pterygota</taxon>
        <taxon>Neoptera</taxon>
        <taxon>Endopterygota</taxon>
        <taxon>Hymenoptera</taxon>
        <taxon>Apocrita</taxon>
        <taxon>Aculeata</taxon>
        <taxon>Apoidea</taxon>
        <taxon>Anthophila</taxon>
        <taxon>Apidae</taxon>
        <taxon>Apis</taxon>
    </lineage>
</organism>
<feature type="domain" description="Thioredoxin" evidence="7">
    <location>
        <begin position="36"/>
        <end position="194"/>
    </location>
</feature>
<dbReference type="InterPro" id="IPR000866">
    <property type="entry name" value="AhpC/TSA"/>
</dbReference>
<evidence type="ECO:0000256" key="5">
    <source>
        <dbReference type="ARBA" id="ARBA00023284"/>
    </source>
</evidence>
<dbReference type="GO" id="GO:0045454">
    <property type="term" value="P:cell redox homeostasis"/>
    <property type="evidence" value="ECO:0007669"/>
    <property type="project" value="TreeGrafter"/>
</dbReference>